<protein>
    <recommendedName>
        <fullName evidence="2">PDZ domain-containing protein</fullName>
    </recommendedName>
</protein>
<feature type="domain" description="PDZ" evidence="2">
    <location>
        <begin position="30"/>
        <end position="103"/>
    </location>
</feature>
<name>A0A7S2SR71_9STRA</name>
<gene>
    <name evidence="3" type="ORF">RMAR1173_LOCUS18360</name>
</gene>
<sequence length="173" mass="18473">MVANSMARPDSPSVARVPLGDGNGVDNIYPVQFSTSPTEGTLGMIITPITDPRDGREYAMVSQLAPMSAAAEKGVTLGSIIKKVNEVDVSQEPHESVMETLRQLQPGPFTMMLEVPGPLAKYLQDAAQQCLVRKDIGPRPPRTRAQWGSKYLVLGGLLGNSNALQVQAVETSG</sequence>
<evidence type="ECO:0000256" key="1">
    <source>
        <dbReference type="SAM" id="MobiDB-lite"/>
    </source>
</evidence>
<accession>A0A7S2SR71</accession>
<dbReference type="InterPro" id="IPR001478">
    <property type="entry name" value="PDZ"/>
</dbReference>
<organism evidence="3">
    <name type="scientific">Rhizochromulina marina</name>
    <dbReference type="NCBI Taxonomy" id="1034831"/>
    <lineage>
        <taxon>Eukaryota</taxon>
        <taxon>Sar</taxon>
        <taxon>Stramenopiles</taxon>
        <taxon>Ochrophyta</taxon>
        <taxon>Dictyochophyceae</taxon>
        <taxon>Rhizochromulinales</taxon>
        <taxon>Rhizochromulina</taxon>
    </lineage>
</organism>
<dbReference type="InterPro" id="IPR036034">
    <property type="entry name" value="PDZ_sf"/>
</dbReference>
<dbReference type="EMBL" id="HBHJ01027713">
    <property type="protein sequence ID" value="CAD9707369.1"/>
    <property type="molecule type" value="Transcribed_RNA"/>
</dbReference>
<proteinExistence type="predicted"/>
<reference evidence="3" key="1">
    <citation type="submission" date="2021-01" db="EMBL/GenBank/DDBJ databases">
        <authorList>
            <person name="Corre E."/>
            <person name="Pelletier E."/>
            <person name="Niang G."/>
            <person name="Scheremetjew M."/>
            <person name="Finn R."/>
            <person name="Kale V."/>
            <person name="Holt S."/>
            <person name="Cochrane G."/>
            <person name="Meng A."/>
            <person name="Brown T."/>
            <person name="Cohen L."/>
        </authorList>
    </citation>
    <scope>NUCLEOTIDE SEQUENCE</scope>
    <source>
        <strain evidence="3">CCMP1243</strain>
    </source>
</reference>
<evidence type="ECO:0000259" key="2">
    <source>
        <dbReference type="PROSITE" id="PS50106"/>
    </source>
</evidence>
<dbReference type="PROSITE" id="PS50106">
    <property type="entry name" value="PDZ"/>
    <property type="match status" value="1"/>
</dbReference>
<dbReference type="SUPFAM" id="SSF50156">
    <property type="entry name" value="PDZ domain-like"/>
    <property type="match status" value="1"/>
</dbReference>
<evidence type="ECO:0000313" key="3">
    <source>
        <dbReference type="EMBL" id="CAD9707369.1"/>
    </source>
</evidence>
<feature type="region of interest" description="Disordered" evidence="1">
    <location>
        <begin position="1"/>
        <end position="21"/>
    </location>
</feature>
<dbReference type="Gene3D" id="2.30.42.10">
    <property type="match status" value="1"/>
</dbReference>
<dbReference type="AlphaFoldDB" id="A0A7S2SR71"/>
<dbReference type="SMART" id="SM00228">
    <property type="entry name" value="PDZ"/>
    <property type="match status" value="1"/>
</dbReference>